<name>A0A9I9EHG8_CUCME</name>
<evidence type="ECO:0000313" key="1">
    <source>
        <dbReference type="EnsemblPlants" id="MELO3C033479.2.1"/>
    </source>
</evidence>
<dbReference type="Gramene" id="MELO3C033479.2.1">
    <property type="protein sequence ID" value="MELO3C033479.2.1"/>
    <property type="gene ID" value="MELO3C033479.2"/>
</dbReference>
<reference evidence="1" key="1">
    <citation type="submission" date="2023-03" db="UniProtKB">
        <authorList>
            <consortium name="EnsemblPlants"/>
        </authorList>
    </citation>
    <scope>IDENTIFICATION</scope>
</reference>
<proteinExistence type="predicted"/>
<dbReference type="EnsemblPlants" id="MELO3C033479.2.1">
    <property type="protein sequence ID" value="MELO3C033479.2.1"/>
    <property type="gene ID" value="MELO3C033479.2"/>
</dbReference>
<accession>A0A9I9EHG8</accession>
<organism evidence="1">
    <name type="scientific">Cucumis melo</name>
    <name type="common">Muskmelon</name>
    <dbReference type="NCBI Taxonomy" id="3656"/>
    <lineage>
        <taxon>Eukaryota</taxon>
        <taxon>Viridiplantae</taxon>
        <taxon>Streptophyta</taxon>
        <taxon>Embryophyta</taxon>
        <taxon>Tracheophyta</taxon>
        <taxon>Spermatophyta</taxon>
        <taxon>Magnoliopsida</taxon>
        <taxon>eudicotyledons</taxon>
        <taxon>Gunneridae</taxon>
        <taxon>Pentapetalae</taxon>
        <taxon>rosids</taxon>
        <taxon>fabids</taxon>
        <taxon>Cucurbitales</taxon>
        <taxon>Cucurbitaceae</taxon>
        <taxon>Benincaseae</taxon>
        <taxon>Cucumis</taxon>
    </lineage>
</organism>
<sequence>MIYDTYAHKESSSPDLPFYISILLNKCYSLPNLTLPFSSYLTFLNHSLPLLPLLSSTLKLYPLSLILLPSNDYDEIDLPRM</sequence>
<protein>
    <submittedName>
        <fullName evidence="1">Uncharacterized protein</fullName>
    </submittedName>
</protein>
<dbReference type="AlphaFoldDB" id="A0A9I9EHG8"/>